<dbReference type="Proteomes" id="UP000799437">
    <property type="component" value="Unassembled WGS sequence"/>
</dbReference>
<dbReference type="AlphaFoldDB" id="A0A6A6W958"/>
<feature type="compositionally biased region" description="Polar residues" evidence="1">
    <location>
        <begin position="19"/>
        <end position="30"/>
    </location>
</feature>
<protein>
    <submittedName>
        <fullName evidence="2">Uncharacterized protein</fullName>
    </submittedName>
</protein>
<dbReference type="GeneID" id="54487976"/>
<dbReference type="EMBL" id="ML996571">
    <property type="protein sequence ID" value="KAF2758426.1"/>
    <property type="molecule type" value="Genomic_DNA"/>
</dbReference>
<keyword evidence="3" id="KW-1185">Reference proteome</keyword>
<dbReference type="RefSeq" id="XP_033600877.1">
    <property type="nucleotide sequence ID" value="XM_033746922.1"/>
</dbReference>
<evidence type="ECO:0000256" key="1">
    <source>
        <dbReference type="SAM" id="MobiDB-lite"/>
    </source>
</evidence>
<accession>A0A6A6W958</accession>
<evidence type="ECO:0000313" key="3">
    <source>
        <dbReference type="Proteomes" id="UP000799437"/>
    </source>
</evidence>
<evidence type="ECO:0000313" key="2">
    <source>
        <dbReference type="EMBL" id="KAF2758426.1"/>
    </source>
</evidence>
<gene>
    <name evidence="2" type="ORF">EJ05DRAFT_499949</name>
</gene>
<feature type="region of interest" description="Disordered" evidence="1">
    <location>
        <begin position="1"/>
        <end position="30"/>
    </location>
</feature>
<reference evidence="2" key="1">
    <citation type="journal article" date="2020" name="Stud. Mycol.">
        <title>101 Dothideomycetes genomes: a test case for predicting lifestyles and emergence of pathogens.</title>
        <authorList>
            <person name="Haridas S."/>
            <person name="Albert R."/>
            <person name="Binder M."/>
            <person name="Bloem J."/>
            <person name="Labutti K."/>
            <person name="Salamov A."/>
            <person name="Andreopoulos B."/>
            <person name="Baker S."/>
            <person name="Barry K."/>
            <person name="Bills G."/>
            <person name="Bluhm B."/>
            <person name="Cannon C."/>
            <person name="Castanera R."/>
            <person name="Culley D."/>
            <person name="Daum C."/>
            <person name="Ezra D."/>
            <person name="Gonzalez J."/>
            <person name="Henrissat B."/>
            <person name="Kuo A."/>
            <person name="Liang C."/>
            <person name="Lipzen A."/>
            <person name="Lutzoni F."/>
            <person name="Magnuson J."/>
            <person name="Mondo S."/>
            <person name="Nolan M."/>
            <person name="Ohm R."/>
            <person name="Pangilinan J."/>
            <person name="Park H.-J."/>
            <person name="Ramirez L."/>
            <person name="Alfaro M."/>
            <person name="Sun H."/>
            <person name="Tritt A."/>
            <person name="Yoshinaga Y."/>
            <person name="Zwiers L.-H."/>
            <person name="Turgeon B."/>
            <person name="Goodwin S."/>
            <person name="Spatafora J."/>
            <person name="Crous P."/>
            <person name="Grigoriev I."/>
        </authorList>
    </citation>
    <scope>NUCLEOTIDE SEQUENCE</scope>
    <source>
        <strain evidence="2">CBS 121739</strain>
    </source>
</reference>
<proteinExistence type="predicted"/>
<organism evidence="2 3">
    <name type="scientific">Pseudovirgaria hyperparasitica</name>
    <dbReference type="NCBI Taxonomy" id="470096"/>
    <lineage>
        <taxon>Eukaryota</taxon>
        <taxon>Fungi</taxon>
        <taxon>Dikarya</taxon>
        <taxon>Ascomycota</taxon>
        <taxon>Pezizomycotina</taxon>
        <taxon>Dothideomycetes</taxon>
        <taxon>Dothideomycetes incertae sedis</taxon>
        <taxon>Acrospermales</taxon>
        <taxon>Acrospermaceae</taxon>
        <taxon>Pseudovirgaria</taxon>
    </lineage>
</organism>
<sequence length="210" mass="23412">MPVRCSGRGAHSPLHHARSTQNTPSTTTVSAETQALYDHCRFRVAYRTLMRDFYASSLVDMIVLDRKYKTTQEIPLTENEAGLDHIADGVASKVYVSELEGCGLRSREAGDVPIVSRRSRLALARPDPVLDEALSMLAARDRHEGTLAEQSGEFLRVHHNEMHAIQTLLGCSANRFEDWEMEGFCREAEGEMAENTGCEGVNKKDEEMEG</sequence>
<name>A0A6A6W958_9PEZI</name>